<organism evidence="8 9">
    <name type="scientific">Nyssa sinensis</name>
    <dbReference type="NCBI Taxonomy" id="561372"/>
    <lineage>
        <taxon>Eukaryota</taxon>
        <taxon>Viridiplantae</taxon>
        <taxon>Streptophyta</taxon>
        <taxon>Embryophyta</taxon>
        <taxon>Tracheophyta</taxon>
        <taxon>Spermatophyta</taxon>
        <taxon>Magnoliopsida</taxon>
        <taxon>eudicotyledons</taxon>
        <taxon>Gunneridae</taxon>
        <taxon>Pentapetalae</taxon>
        <taxon>asterids</taxon>
        <taxon>Cornales</taxon>
        <taxon>Nyssaceae</taxon>
        <taxon>Nyssa</taxon>
    </lineage>
</organism>
<dbReference type="OrthoDB" id="5307922at2759"/>
<keyword evidence="9" id="KW-1185">Reference proteome</keyword>
<dbReference type="Gene3D" id="2.120.10.30">
    <property type="entry name" value="TolB, C-terminal domain"/>
    <property type="match status" value="1"/>
</dbReference>
<dbReference type="InterPro" id="IPR018119">
    <property type="entry name" value="Strictosidine_synth_cons-reg"/>
</dbReference>
<dbReference type="GO" id="GO:0005773">
    <property type="term" value="C:vacuole"/>
    <property type="evidence" value="ECO:0007669"/>
    <property type="project" value="UniProtKB-SubCell"/>
</dbReference>
<dbReference type="Pfam" id="PF20067">
    <property type="entry name" value="SSL_N"/>
    <property type="match status" value="1"/>
</dbReference>
<dbReference type="FunFam" id="2.120.10.30:FF:000032">
    <property type="entry name" value="Protein STRICTOSIDINE SYNTHASE-LIKE 13"/>
    <property type="match status" value="1"/>
</dbReference>
<evidence type="ECO:0000256" key="5">
    <source>
        <dbReference type="ARBA" id="ARBA00023180"/>
    </source>
</evidence>
<dbReference type="PANTHER" id="PTHR10426:SF79">
    <property type="entry name" value="PROTEIN STRICTOSIDINE SYNTHASE-LIKE 2"/>
    <property type="match status" value="1"/>
</dbReference>
<comment type="similarity">
    <text evidence="2">Belongs to the strictosidine synthase family.</text>
</comment>
<feature type="region of interest" description="Disordered" evidence="6">
    <location>
        <begin position="413"/>
        <end position="439"/>
    </location>
</feature>
<dbReference type="Proteomes" id="UP000325577">
    <property type="component" value="Linkage Group LG8"/>
</dbReference>
<proteinExistence type="inferred from homology"/>
<comment type="subcellular location">
    <subcellularLocation>
        <location evidence="1">Vacuole</location>
    </subcellularLocation>
</comment>
<dbReference type="AlphaFoldDB" id="A0A5J4ZH94"/>
<dbReference type="GO" id="GO:0016787">
    <property type="term" value="F:hydrolase activity"/>
    <property type="evidence" value="ECO:0007669"/>
    <property type="project" value="TreeGrafter"/>
</dbReference>
<keyword evidence="4" id="KW-0732">Signal</keyword>
<dbReference type="EMBL" id="CM018051">
    <property type="protein sequence ID" value="KAA8517244.1"/>
    <property type="molecule type" value="Genomic_DNA"/>
</dbReference>
<evidence type="ECO:0000256" key="1">
    <source>
        <dbReference type="ARBA" id="ARBA00004116"/>
    </source>
</evidence>
<feature type="domain" description="Strictosidine synthase conserved region" evidence="7">
    <location>
        <begin position="160"/>
        <end position="246"/>
    </location>
</feature>
<dbReference type="GO" id="GO:0012505">
    <property type="term" value="C:endomembrane system"/>
    <property type="evidence" value="ECO:0007669"/>
    <property type="project" value="TreeGrafter"/>
</dbReference>
<evidence type="ECO:0000256" key="6">
    <source>
        <dbReference type="SAM" id="MobiDB-lite"/>
    </source>
</evidence>
<feature type="region of interest" description="Disordered" evidence="6">
    <location>
        <begin position="527"/>
        <end position="547"/>
    </location>
</feature>
<dbReference type="PANTHER" id="PTHR10426">
    <property type="entry name" value="STRICTOSIDINE SYNTHASE-RELATED"/>
    <property type="match status" value="1"/>
</dbReference>
<dbReference type="InterPro" id="IPR011042">
    <property type="entry name" value="6-blade_b-propeller_TolB-like"/>
</dbReference>
<keyword evidence="5" id="KW-0325">Glycoprotein</keyword>
<evidence type="ECO:0000256" key="4">
    <source>
        <dbReference type="ARBA" id="ARBA00022729"/>
    </source>
</evidence>
<reference evidence="8 9" key="1">
    <citation type="submission" date="2019-09" db="EMBL/GenBank/DDBJ databases">
        <title>A chromosome-level genome assembly of the Chinese tupelo Nyssa sinensis.</title>
        <authorList>
            <person name="Yang X."/>
            <person name="Kang M."/>
            <person name="Yang Y."/>
            <person name="Xiong H."/>
            <person name="Wang M."/>
            <person name="Zhang Z."/>
            <person name="Wang Z."/>
            <person name="Wu H."/>
            <person name="Ma T."/>
            <person name="Liu J."/>
            <person name="Xi Z."/>
        </authorList>
    </citation>
    <scope>NUCLEOTIDE SEQUENCE [LARGE SCALE GENOMIC DNA]</scope>
    <source>
        <strain evidence="8">J267</strain>
        <tissue evidence="8">Leaf</tissue>
    </source>
</reference>
<evidence type="ECO:0000259" key="7">
    <source>
        <dbReference type="Pfam" id="PF03088"/>
    </source>
</evidence>
<evidence type="ECO:0000313" key="8">
    <source>
        <dbReference type="EMBL" id="KAA8517244.1"/>
    </source>
</evidence>
<evidence type="ECO:0000256" key="3">
    <source>
        <dbReference type="ARBA" id="ARBA00022554"/>
    </source>
</evidence>
<name>A0A5J4ZH94_9ASTE</name>
<dbReference type="Pfam" id="PF03088">
    <property type="entry name" value="Str_synth"/>
    <property type="match status" value="1"/>
</dbReference>
<accession>A0A5J4ZH94</accession>
<evidence type="ECO:0000313" key="9">
    <source>
        <dbReference type="Proteomes" id="UP000325577"/>
    </source>
</evidence>
<gene>
    <name evidence="8" type="ORF">F0562_017504</name>
</gene>
<keyword evidence="3" id="KW-0926">Vacuole</keyword>
<sequence length="547" mass="61076">MRSLLFLSASAVLLISILFSVDLNRFFFYPSDADKLSDDKLSEVLPITGAVGPESFAFDRHGGGPYTGVSDGRIIKWQENERRWIDFAVSSPLREGCQGSHDHDRTEHICGRPLGLHFNERTGDLYIADAYMGLLVVGPDGGLANKVATQAQVIPFRFTNALDIDQSSGVVYFTDSSSRYHRRNYISVIVTGDNTGRLIKYDLKSKEITVLLDNLSFPNGVALSENGHFILVAETTNCRILKLWLETSKVGTVEVFAELPGFADNIKRNPKGEFWVGIHSRRGKFLKWILSYPWIGNALVKLPFDITKAYSYLGKLRGCGLAVRLSDNGDILEMLEDKSGHRSTAAKLRSVRLVNSIVEAFVRKGVFNIQLDLNGKTFPVKVIEKQVVYESVIFTRCDCKTNNVNHGDKVVGMEKGEDQSFNNPRQAEKDDDMELGRNTGDKVVNSITSPNEVDSRLENSYWSFDEISNMPSFNQLQFSKSTNNLVEVMEINEDGLSNTMNGPNGTNNIIIELDGSNNTNLDIEETWLDDGNEKPNPNGRKLELAHV</sequence>
<protein>
    <recommendedName>
        <fullName evidence="7">Strictosidine synthase conserved region domain-containing protein</fullName>
    </recommendedName>
</protein>
<dbReference type="SUPFAM" id="SSF63829">
    <property type="entry name" value="Calcium-dependent phosphotriesterase"/>
    <property type="match status" value="1"/>
</dbReference>
<evidence type="ECO:0000256" key="2">
    <source>
        <dbReference type="ARBA" id="ARBA00009191"/>
    </source>
</evidence>